<accession>U9SNF2</accession>
<evidence type="ECO:0000313" key="1">
    <source>
        <dbReference type="EMBL" id="ERZ96616.1"/>
    </source>
</evidence>
<organism evidence="1">
    <name type="scientific">Rhizophagus irregularis (strain DAOM 181602 / DAOM 197198 / MUCL 43194)</name>
    <name type="common">Arbuscular mycorrhizal fungus</name>
    <name type="synonym">Glomus intraradices</name>
    <dbReference type="NCBI Taxonomy" id="747089"/>
    <lineage>
        <taxon>Eukaryota</taxon>
        <taxon>Fungi</taxon>
        <taxon>Fungi incertae sedis</taxon>
        <taxon>Mucoromycota</taxon>
        <taxon>Glomeromycotina</taxon>
        <taxon>Glomeromycetes</taxon>
        <taxon>Glomerales</taxon>
        <taxon>Glomeraceae</taxon>
        <taxon>Rhizophagus</taxon>
    </lineage>
</organism>
<dbReference type="HOGENOM" id="CLU_2923868_0_0_1"/>
<sequence>MPFYLLQLWSVRISSQNKLDFKDVSLNMKLDFKGAGLNTNWTSRLLVLQGGNFFGFGTWVW</sequence>
<name>U9SNF2_RHIID</name>
<proteinExistence type="predicted"/>
<dbReference type="EMBL" id="KI300292">
    <property type="protein sequence ID" value="ERZ96616.1"/>
    <property type="molecule type" value="Genomic_DNA"/>
</dbReference>
<gene>
    <name evidence="1" type="ORF">GLOINDRAFT_12427</name>
</gene>
<reference evidence="1" key="1">
    <citation type="submission" date="2013-07" db="EMBL/GenBank/DDBJ databases">
        <title>The genome of an arbuscular mycorrhizal fungus provides insights into the evolution of the oldest plant symbiosis.</title>
        <authorList>
            <consortium name="DOE Joint Genome Institute"/>
            <person name="Tisserant E."/>
            <person name="Malbreil M."/>
            <person name="Kuo A."/>
            <person name="Kohler A."/>
            <person name="Symeonidi A."/>
            <person name="Balestrini R."/>
            <person name="Charron P."/>
            <person name="Duensing N."/>
            <person name="Frei-dit-Frey N."/>
            <person name="Gianinazzi-Pearson V."/>
            <person name="Gilbert B."/>
            <person name="Handa Y."/>
            <person name="Hijri M."/>
            <person name="Kaul R."/>
            <person name="Kawaguchi M."/>
            <person name="Krajinski F."/>
            <person name="Lammers P."/>
            <person name="Lapierre D."/>
            <person name="Masclaux F.G."/>
            <person name="Murat C."/>
            <person name="Morin E."/>
            <person name="Ndikumana S."/>
            <person name="Pagni M."/>
            <person name="Petitpierre D."/>
            <person name="Requena N."/>
            <person name="Rosikiewicz P."/>
            <person name="Riley R."/>
            <person name="Saito K."/>
            <person name="San Clemente H."/>
            <person name="Shapiro H."/>
            <person name="van Tuinen D."/>
            <person name="Becard G."/>
            <person name="Bonfante P."/>
            <person name="Paszkowski U."/>
            <person name="Shachar-Hill Y."/>
            <person name="Young J.P."/>
            <person name="Sanders I.R."/>
            <person name="Henrissat B."/>
            <person name="Rensing S.A."/>
            <person name="Grigoriev I.V."/>
            <person name="Corradi N."/>
            <person name="Roux C."/>
            <person name="Martin F."/>
        </authorList>
    </citation>
    <scope>NUCLEOTIDE SEQUENCE</scope>
    <source>
        <strain evidence="1">DAOM 197198</strain>
    </source>
</reference>
<protein>
    <submittedName>
        <fullName evidence="1">Uncharacterized protein</fullName>
    </submittedName>
</protein>
<dbReference type="AlphaFoldDB" id="U9SNF2"/>